<dbReference type="RefSeq" id="WP_212137972.1">
    <property type="nucleotide sequence ID" value="NZ_CP095551.1"/>
</dbReference>
<keyword evidence="6" id="KW-1185">Reference proteome</keyword>
<evidence type="ECO:0000256" key="1">
    <source>
        <dbReference type="ARBA" id="ARBA00023125"/>
    </source>
</evidence>
<organism evidence="5 6">
    <name type="scientific">Metabacillus endolithicus</name>
    <dbReference type="NCBI Taxonomy" id="1535204"/>
    <lineage>
        <taxon>Bacteria</taxon>
        <taxon>Bacillati</taxon>
        <taxon>Bacillota</taxon>
        <taxon>Bacilli</taxon>
        <taxon>Bacillales</taxon>
        <taxon>Bacillaceae</taxon>
        <taxon>Metabacillus</taxon>
    </lineage>
</organism>
<protein>
    <recommendedName>
        <fullName evidence="2 3">Single-stranded DNA-binding protein</fullName>
    </recommendedName>
</protein>
<feature type="compositionally biased region" description="Low complexity" evidence="4">
    <location>
        <begin position="100"/>
        <end position="122"/>
    </location>
</feature>
<dbReference type="NCBIfam" id="TIGR00621">
    <property type="entry name" value="ssb"/>
    <property type="match status" value="1"/>
</dbReference>
<dbReference type="GO" id="GO:0003677">
    <property type="term" value="F:DNA binding"/>
    <property type="evidence" value="ECO:0007669"/>
    <property type="project" value="UniProtKB-KW"/>
</dbReference>
<evidence type="ECO:0000256" key="2">
    <source>
        <dbReference type="PIRNR" id="PIRNR002070"/>
    </source>
</evidence>
<feature type="region of interest" description="Disordered" evidence="4">
    <location>
        <begin position="99"/>
        <end position="160"/>
    </location>
</feature>
<dbReference type="Proteomes" id="UP001597318">
    <property type="component" value="Unassembled WGS sequence"/>
</dbReference>
<comment type="caution">
    <text evidence="5">The sequence shown here is derived from an EMBL/GenBank/DDBJ whole genome shotgun (WGS) entry which is preliminary data.</text>
</comment>
<dbReference type="InterPro" id="IPR011344">
    <property type="entry name" value="ssDNA-bd"/>
</dbReference>
<dbReference type="PROSITE" id="PS50935">
    <property type="entry name" value="SSB"/>
    <property type="match status" value="1"/>
</dbReference>
<dbReference type="PIRSF" id="PIRSF002070">
    <property type="entry name" value="SSB"/>
    <property type="match status" value="1"/>
</dbReference>
<reference evidence="6" key="1">
    <citation type="journal article" date="2019" name="Int. J. Syst. Evol. Microbiol.">
        <title>The Global Catalogue of Microorganisms (GCM) 10K type strain sequencing project: providing services to taxonomists for standard genome sequencing and annotation.</title>
        <authorList>
            <consortium name="The Broad Institute Genomics Platform"/>
            <consortium name="The Broad Institute Genome Sequencing Center for Infectious Disease"/>
            <person name="Wu L."/>
            <person name="Ma J."/>
        </authorList>
    </citation>
    <scope>NUCLEOTIDE SEQUENCE [LARGE SCALE GENOMIC DNA]</scope>
    <source>
        <strain evidence="6">CGMCC 1.15474</strain>
    </source>
</reference>
<keyword evidence="1 2" id="KW-0238">DNA-binding</keyword>
<dbReference type="Pfam" id="PF00436">
    <property type="entry name" value="SSB"/>
    <property type="match status" value="1"/>
</dbReference>
<proteinExistence type="predicted"/>
<evidence type="ECO:0000313" key="6">
    <source>
        <dbReference type="Proteomes" id="UP001597318"/>
    </source>
</evidence>
<evidence type="ECO:0000256" key="4">
    <source>
        <dbReference type="SAM" id="MobiDB-lite"/>
    </source>
</evidence>
<dbReference type="SUPFAM" id="SSF50249">
    <property type="entry name" value="Nucleic acid-binding proteins"/>
    <property type="match status" value="1"/>
</dbReference>
<dbReference type="EMBL" id="JBHUIK010000007">
    <property type="protein sequence ID" value="MFD2216599.1"/>
    <property type="molecule type" value="Genomic_DNA"/>
</dbReference>
<dbReference type="Gene3D" id="2.40.50.140">
    <property type="entry name" value="Nucleic acid-binding proteins"/>
    <property type="match status" value="1"/>
</dbReference>
<sequence>MWNTFELIGNLTKKPVLRKTNSGIPVTNLDIAHNYWVGEEKRTDYLQVTLWKDNAVNACKYLDTGRQVFVNGTIKPVKQEISNKKYTFNELHAESVKYLGSNNQGNSNNQNNSSDQQGQLNSYQEDNYTQVGNNPFQRGNENQNYSSNPFEQRNTNPFGR</sequence>
<evidence type="ECO:0000256" key="3">
    <source>
        <dbReference type="RuleBase" id="RU000524"/>
    </source>
</evidence>
<evidence type="ECO:0000313" key="5">
    <source>
        <dbReference type="EMBL" id="MFD2216599.1"/>
    </source>
</evidence>
<gene>
    <name evidence="5" type="ORF">ACFSKK_23270</name>
</gene>
<dbReference type="InterPro" id="IPR000424">
    <property type="entry name" value="Primosome_PriB/ssb"/>
</dbReference>
<dbReference type="InterPro" id="IPR012340">
    <property type="entry name" value="NA-bd_OB-fold"/>
</dbReference>
<feature type="compositionally biased region" description="Polar residues" evidence="4">
    <location>
        <begin position="123"/>
        <end position="160"/>
    </location>
</feature>
<name>A0ABW5C3U3_9BACI</name>
<dbReference type="CDD" id="cd04496">
    <property type="entry name" value="SSB_OBF"/>
    <property type="match status" value="1"/>
</dbReference>
<accession>A0ABW5C3U3</accession>